<comment type="catalytic activity">
    <reaction evidence="6">
        <text>2 a quinone + NADH + H(+) = 2 a 1,4-benzosemiquinone + NAD(+)</text>
        <dbReference type="Rhea" id="RHEA:65952"/>
        <dbReference type="ChEBI" id="CHEBI:15378"/>
        <dbReference type="ChEBI" id="CHEBI:57540"/>
        <dbReference type="ChEBI" id="CHEBI:57945"/>
        <dbReference type="ChEBI" id="CHEBI:132124"/>
        <dbReference type="ChEBI" id="CHEBI:134225"/>
    </reaction>
</comment>
<comment type="function">
    <text evidence="6">Quinone reductase that provides resistance to thiol-specific stress caused by electrophilic quinones.</text>
</comment>
<proteinExistence type="inferred from homology"/>
<dbReference type="InterPro" id="IPR003680">
    <property type="entry name" value="Flavodoxin_fold"/>
</dbReference>
<dbReference type="SUPFAM" id="SSF52218">
    <property type="entry name" value="Flavoproteins"/>
    <property type="match status" value="1"/>
</dbReference>
<evidence type="ECO:0000256" key="2">
    <source>
        <dbReference type="ARBA" id="ARBA00022643"/>
    </source>
</evidence>
<sequence>MTSQKQPIVPLRVLRLVASPNGDSSESLKLSQQILFALALHAGRRGIEVTDFDLHTLAPVDASYAQTLANQRAVSAGEQEGTLNRSNALIDQLQECDVLLIATPMHNYSVPAPLKAWIDHVVRVGKTFLSTSGGKVGTLVDRPVYVAIASGGYINGPSARQPDFLRPYLTAVLATIGLNQVHYFSVEGTAKGKASLDAARERGYGEVQAFFSSVTNALQGQRL</sequence>
<dbReference type="GO" id="GO:0010181">
    <property type="term" value="F:FMN binding"/>
    <property type="evidence" value="ECO:0007669"/>
    <property type="project" value="UniProtKB-UniRule"/>
</dbReference>
<dbReference type="InterPro" id="IPR029039">
    <property type="entry name" value="Flavoprotein-like_sf"/>
</dbReference>
<protein>
    <recommendedName>
        <fullName evidence="6">FMN dependent NADH:quinone oxidoreductase</fullName>
        <ecNumber evidence="6">1.6.5.-</ecNumber>
    </recommendedName>
    <alternativeName>
        <fullName evidence="6">Azo-dye reductase</fullName>
    </alternativeName>
    <alternativeName>
        <fullName evidence="6">FMN-dependent NADH-azo compound oxidoreductase</fullName>
    </alternativeName>
    <alternativeName>
        <fullName evidence="6">FMN-dependent NADH-azoreductase</fullName>
        <ecNumber evidence="6">1.7.1.17</ecNumber>
    </alternativeName>
</protein>
<comment type="cofactor">
    <cofactor evidence="6">
        <name>FMN</name>
        <dbReference type="ChEBI" id="CHEBI:58210"/>
    </cofactor>
    <text evidence="6">Binds 1 FMN per subunit.</text>
</comment>
<dbReference type="EC" id="1.6.5.-" evidence="6"/>
<dbReference type="Gene3D" id="3.40.50.360">
    <property type="match status" value="1"/>
</dbReference>
<gene>
    <name evidence="6" type="primary">azoR</name>
    <name evidence="8" type="ORF">CXB65_01675</name>
</gene>
<name>A0A2N1IYH5_9PSED</name>
<comment type="similarity">
    <text evidence="6">Belongs to the azoreductase type 1 family.</text>
</comment>
<organism evidence="8 9">
    <name type="scientific">Pseudomonas monteilii</name>
    <dbReference type="NCBI Taxonomy" id="76759"/>
    <lineage>
        <taxon>Bacteria</taxon>
        <taxon>Pseudomonadati</taxon>
        <taxon>Pseudomonadota</taxon>
        <taxon>Gammaproteobacteria</taxon>
        <taxon>Pseudomonadales</taxon>
        <taxon>Pseudomonadaceae</taxon>
        <taxon>Pseudomonas</taxon>
    </lineage>
</organism>
<feature type="domain" description="Flavodoxin-like fold" evidence="7">
    <location>
        <begin position="12"/>
        <end position="202"/>
    </location>
</feature>
<reference evidence="8 9" key="1">
    <citation type="submission" date="2017-12" db="EMBL/GenBank/DDBJ databases">
        <title>Isolation and characterization of an aerobic denitrifying Pseudomonas monteilii CY06 from aquaculture ponds.</title>
        <authorList>
            <person name="Ma Q."/>
            <person name="Cai Y."/>
            <person name="He Z."/>
        </authorList>
    </citation>
    <scope>NUCLEOTIDE SEQUENCE [LARGE SCALE GENOMIC DNA]</scope>
    <source>
        <strain evidence="8 9">CY06</strain>
    </source>
</reference>
<evidence type="ECO:0000256" key="5">
    <source>
        <dbReference type="ARBA" id="ARBA00048542"/>
    </source>
</evidence>
<dbReference type="PANTHER" id="PTHR43741:SF4">
    <property type="entry name" value="FMN-DEPENDENT NADH:QUINONE OXIDOREDUCTASE"/>
    <property type="match status" value="1"/>
</dbReference>
<feature type="binding site" evidence="6">
    <location>
        <position position="19"/>
    </location>
    <ligand>
        <name>FMN</name>
        <dbReference type="ChEBI" id="CHEBI:58210"/>
    </ligand>
</feature>
<keyword evidence="4 6" id="KW-0520">NAD</keyword>
<dbReference type="InterPro" id="IPR023048">
    <property type="entry name" value="NADH:quinone_OxRdtase_FMN_depd"/>
</dbReference>
<comment type="catalytic activity">
    <reaction evidence="5">
        <text>N,N-dimethyl-1,4-phenylenediamine + anthranilate + 2 NAD(+) = 2-(4-dimethylaminophenyl)diazenylbenzoate + 2 NADH + 2 H(+)</text>
        <dbReference type="Rhea" id="RHEA:55872"/>
        <dbReference type="ChEBI" id="CHEBI:15378"/>
        <dbReference type="ChEBI" id="CHEBI:15783"/>
        <dbReference type="ChEBI" id="CHEBI:16567"/>
        <dbReference type="ChEBI" id="CHEBI:57540"/>
        <dbReference type="ChEBI" id="CHEBI:57945"/>
        <dbReference type="ChEBI" id="CHEBI:71579"/>
        <dbReference type="EC" id="1.7.1.17"/>
    </reaction>
    <physiologicalReaction direction="right-to-left" evidence="5">
        <dbReference type="Rhea" id="RHEA:55874"/>
    </physiologicalReaction>
</comment>
<keyword evidence="1 6" id="KW-0285">Flavoprotein</keyword>
<dbReference type="GO" id="GO:0016652">
    <property type="term" value="F:oxidoreductase activity, acting on NAD(P)H as acceptor"/>
    <property type="evidence" value="ECO:0007669"/>
    <property type="project" value="UniProtKB-UniRule"/>
</dbReference>
<evidence type="ECO:0000256" key="4">
    <source>
        <dbReference type="ARBA" id="ARBA00023027"/>
    </source>
</evidence>
<keyword evidence="3 6" id="KW-0560">Oxidoreductase</keyword>
<comment type="function">
    <text evidence="6">Also exhibits azoreductase activity. Catalyzes the reductive cleavage of the azo bond in aromatic azo compounds to the corresponding amines.</text>
</comment>
<dbReference type="GO" id="GO:0016655">
    <property type="term" value="F:oxidoreductase activity, acting on NAD(P)H, quinone or similar compound as acceptor"/>
    <property type="evidence" value="ECO:0007669"/>
    <property type="project" value="InterPro"/>
</dbReference>
<accession>A0A2N1IYH5</accession>
<dbReference type="EC" id="1.7.1.17" evidence="6"/>
<comment type="subunit">
    <text evidence="6">Homodimer.</text>
</comment>
<comment type="caution">
    <text evidence="8">The sequence shown here is derived from an EMBL/GenBank/DDBJ whole genome shotgun (WGS) entry which is preliminary data.</text>
</comment>
<evidence type="ECO:0000259" key="7">
    <source>
        <dbReference type="Pfam" id="PF02525"/>
    </source>
</evidence>
<dbReference type="EMBL" id="PJCG01000002">
    <property type="protein sequence ID" value="PKI25801.1"/>
    <property type="molecule type" value="Genomic_DNA"/>
</dbReference>
<dbReference type="GO" id="GO:0009055">
    <property type="term" value="F:electron transfer activity"/>
    <property type="evidence" value="ECO:0007669"/>
    <property type="project" value="UniProtKB-UniRule"/>
</dbReference>
<evidence type="ECO:0000313" key="9">
    <source>
        <dbReference type="Proteomes" id="UP000233399"/>
    </source>
</evidence>
<evidence type="ECO:0000256" key="3">
    <source>
        <dbReference type="ARBA" id="ARBA00023002"/>
    </source>
</evidence>
<dbReference type="PANTHER" id="PTHR43741">
    <property type="entry name" value="FMN-DEPENDENT NADH-AZOREDUCTASE 1"/>
    <property type="match status" value="1"/>
</dbReference>
<evidence type="ECO:0000256" key="6">
    <source>
        <dbReference type="HAMAP-Rule" id="MF_01216"/>
    </source>
</evidence>
<evidence type="ECO:0000313" key="8">
    <source>
        <dbReference type="EMBL" id="PKI25801.1"/>
    </source>
</evidence>
<dbReference type="RefSeq" id="WP_021784217.1">
    <property type="nucleotide sequence ID" value="NZ_PJCG01000002.1"/>
</dbReference>
<keyword evidence="2 6" id="KW-0288">FMN</keyword>
<dbReference type="AlphaFoldDB" id="A0A2N1IYH5"/>
<feature type="binding site" evidence="6">
    <location>
        <begin position="25"/>
        <end position="27"/>
    </location>
    <ligand>
        <name>FMN</name>
        <dbReference type="ChEBI" id="CHEBI:58210"/>
    </ligand>
</feature>
<dbReference type="Pfam" id="PF02525">
    <property type="entry name" value="Flavodoxin_2"/>
    <property type="match status" value="1"/>
</dbReference>
<evidence type="ECO:0000256" key="1">
    <source>
        <dbReference type="ARBA" id="ARBA00022630"/>
    </source>
</evidence>
<dbReference type="InterPro" id="IPR050104">
    <property type="entry name" value="FMN-dep_NADH:Q_OxRdtase_AzoR1"/>
</dbReference>
<dbReference type="HAMAP" id="MF_01216">
    <property type="entry name" value="Azoreductase_type1"/>
    <property type="match status" value="1"/>
</dbReference>
<dbReference type="Proteomes" id="UP000233399">
    <property type="component" value="Unassembled WGS sequence"/>
</dbReference>
<comment type="caution">
    <text evidence="6">Lacks conserved residue(s) required for the propagation of feature annotation.</text>
</comment>